<feature type="region of interest" description="Disordered" evidence="1">
    <location>
        <begin position="468"/>
        <end position="513"/>
    </location>
</feature>
<feature type="region of interest" description="Disordered" evidence="1">
    <location>
        <begin position="1"/>
        <end position="136"/>
    </location>
</feature>
<accession>A0A6J4LQ17</accession>
<feature type="compositionally biased region" description="Basic residues" evidence="1">
    <location>
        <begin position="493"/>
        <end position="507"/>
    </location>
</feature>
<feature type="compositionally biased region" description="Basic and acidic residues" evidence="1">
    <location>
        <begin position="219"/>
        <end position="229"/>
    </location>
</feature>
<feature type="compositionally biased region" description="Low complexity" evidence="1">
    <location>
        <begin position="74"/>
        <end position="83"/>
    </location>
</feature>
<protein>
    <submittedName>
        <fullName evidence="2">Uncharacterized protein</fullName>
    </submittedName>
</protein>
<feature type="compositionally biased region" description="Pro residues" evidence="1">
    <location>
        <begin position="57"/>
        <end position="73"/>
    </location>
</feature>
<organism evidence="2">
    <name type="scientific">uncultured Gemmatimonadota bacterium</name>
    <dbReference type="NCBI Taxonomy" id="203437"/>
    <lineage>
        <taxon>Bacteria</taxon>
        <taxon>Pseudomonadati</taxon>
        <taxon>Gemmatimonadota</taxon>
        <taxon>environmental samples</taxon>
    </lineage>
</organism>
<feature type="compositionally biased region" description="Basic residues" evidence="1">
    <location>
        <begin position="99"/>
        <end position="109"/>
    </location>
</feature>
<gene>
    <name evidence="2" type="ORF">AVDCRST_MAG68-2932</name>
</gene>
<reference evidence="2" key="1">
    <citation type="submission" date="2020-02" db="EMBL/GenBank/DDBJ databases">
        <authorList>
            <person name="Meier V. D."/>
        </authorList>
    </citation>
    <scope>NUCLEOTIDE SEQUENCE</scope>
    <source>
        <strain evidence="2">AVDCRST_MAG68</strain>
    </source>
</reference>
<feature type="compositionally biased region" description="Low complexity" evidence="1">
    <location>
        <begin position="283"/>
        <end position="293"/>
    </location>
</feature>
<feature type="compositionally biased region" description="Basic and acidic residues" evidence="1">
    <location>
        <begin position="1"/>
        <end position="10"/>
    </location>
</feature>
<feature type="region of interest" description="Disordered" evidence="1">
    <location>
        <begin position="200"/>
        <end position="363"/>
    </location>
</feature>
<dbReference type="EMBL" id="CADCTW010000137">
    <property type="protein sequence ID" value="CAA9339529.1"/>
    <property type="molecule type" value="Genomic_DNA"/>
</dbReference>
<feature type="compositionally biased region" description="Basic and acidic residues" evidence="1">
    <location>
        <begin position="351"/>
        <end position="363"/>
    </location>
</feature>
<feature type="compositionally biased region" description="Low complexity" evidence="1">
    <location>
        <begin position="11"/>
        <end position="27"/>
    </location>
</feature>
<evidence type="ECO:0000256" key="1">
    <source>
        <dbReference type="SAM" id="MobiDB-lite"/>
    </source>
</evidence>
<feature type="compositionally biased region" description="Basic residues" evidence="1">
    <location>
        <begin position="575"/>
        <end position="587"/>
    </location>
</feature>
<feature type="non-terminal residue" evidence="2">
    <location>
        <position position="1"/>
    </location>
</feature>
<dbReference type="AlphaFoldDB" id="A0A6J4LQ17"/>
<feature type="non-terminal residue" evidence="2">
    <location>
        <position position="605"/>
    </location>
</feature>
<evidence type="ECO:0000313" key="2">
    <source>
        <dbReference type="EMBL" id="CAA9339529.1"/>
    </source>
</evidence>
<feature type="compositionally biased region" description="Low complexity" evidence="1">
    <location>
        <begin position="230"/>
        <end position="247"/>
    </location>
</feature>
<sequence length="605" mass="64246">EPTHRTDAARTRPGPAAARGAAGAALAAGGGLPHRGAPRRGERRAPRARAAPLHQPLAPPAGHPLPPPAPQRLPPQQRLGPARGRVRRDALPEPGAARARLRALHRRADRRPPRAPRVPAVAGLHRRGPPPAGRAAHWRVRDGVDGLGRAPLHPAAPAGSQGAALRLRAVVPARRRLRPYRLGHAAPPPPGRVLRRVRALRRDAGPGRRPGGGRHGRGRGREPRVRDARGGAARLRAHGRAPGPAAGHGRGDRAQASALRGRRRPPLRVGRGSALPARGGHPLLAQRRGPAQRAPRHPRPLPPRRHLVGGQPRRPAHAGRHPVGGLADRAVSVSAAHQPAPAGERRHRVSHAGDERLGQRGADRARGHAPVAARHPGQQRVARGVAGRGLHLLRQHLVRGRKAAPERKRAGGGHALVRRHALAGAAGAGGYGAGALAPRGGVPFAAHLQRHDLHQGVRGAAHAARLPGRAHLPPRPAPLLRPVSLPPRDGPRLLRRGRTGQRARPGRVLRAVDREHGQAGLLDSLRPHRPCGGWPLAHAGGAGAHGRRLDARHRARGRRGAARHGPRPPPDGGHHLSRAPRRGRRRPQLGDRRSRPGQQPRARPL</sequence>
<feature type="compositionally biased region" description="Basic residues" evidence="1">
    <location>
        <begin position="294"/>
        <end position="307"/>
    </location>
</feature>
<proteinExistence type="predicted"/>
<name>A0A6J4LQ17_9BACT</name>
<feature type="region of interest" description="Disordered" evidence="1">
    <location>
        <begin position="536"/>
        <end position="605"/>
    </location>
</feature>
<feature type="compositionally biased region" description="Basic residues" evidence="1">
    <location>
        <begin position="550"/>
        <end position="566"/>
    </location>
</feature>